<accession>A0A1B0BTL0</accession>
<evidence type="ECO:0000313" key="3">
    <source>
        <dbReference type="Proteomes" id="UP000092460"/>
    </source>
</evidence>
<sequence>MYQAGERVEPPSADYFDDMPRVGRCRENSMCSANQSGVLDGFLVSLVVVAIVEWVAGAILLSGPCVVTGTCRVLGFVGGSSATFIACDAGESDRCLVRASSSVCSSNRRVTTLGLWSWFLNWAQRLLISGTVPVISRSSSPEQAWSSSCCFLNFVRSSEFQFHDSSEFCCSIAIT</sequence>
<dbReference type="AlphaFoldDB" id="A0A1B0BTL0"/>
<dbReference type="Proteomes" id="UP000092460">
    <property type="component" value="Unassembled WGS sequence"/>
</dbReference>
<feature type="transmembrane region" description="Helical" evidence="1">
    <location>
        <begin position="38"/>
        <end position="61"/>
    </location>
</feature>
<dbReference type="VEuPathDB" id="VectorBase:GPPI040118"/>
<proteinExistence type="predicted"/>
<organism evidence="2 3">
    <name type="scientific">Glossina palpalis gambiensis</name>
    <dbReference type="NCBI Taxonomy" id="67801"/>
    <lineage>
        <taxon>Eukaryota</taxon>
        <taxon>Metazoa</taxon>
        <taxon>Ecdysozoa</taxon>
        <taxon>Arthropoda</taxon>
        <taxon>Hexapoda</taxon>
        <taxon>Insecta</taxon>
        <taxon>Pterygota</taxon>
        <taxon>Neoptera</taxon>
        <taxon>Endopterygota</taxon>
        <taxon>Diptera</taxon>
        <taxon>Brachycera</taxon>
        <taxon>Muscomorpha</taxon>
        <taxon>Hippoboscoidea</taxon>
        <taxon>Glossinidae</taxon>
        <taxon>Glossina</taxon>
    </lineage>
</organism>
<evidence type="ECO:0000313" key="2">
    <source>
        <dbReference type="EnsemblMetazoa" id="GPPI040118-PA"/>
    </source>
</evidence>
<keyword evidence="1" id="KW-0812">Transmembrane</keyword>
<reference evidence="3" key="1">
    <citation type="submission" date="2015-01" db="EMBL/GenBank/DDBJ databases">
        <authorList>
            <person name="Aksoy S."/>
            <person name="Warren W."/>
            <person name="Wilson R.K."/>
        </authorList>
    </citation>
    <scope>NUCLEOTIDE SEQUENCE [LARGE SCALE GENOMIC DNA]</scope>
    <source>
        <strain evidence="3">IAEA</strain>
    </source>
</reference>
<dbReference type="EnsemblMetazoa" id="GPPI040118-RA">
    <property type="protein sequence ID" value="GPPI040118-PA"/>
    <property type="gene ID" value="GPPI040118"/>
</dbReference>
<protein>
    <submittedName>
        <fullName evidence="2">Uncharacterized protein</fullName>
    </submittedName>
</protein>
<evidence type="ECO:0000256" key="1">
    <source>
        <dbReference type="SAM" id="Phobius"/>
    </source>
</evidence>
<reference evidence="2" key="2">
    <citation type="submission" date="2020-05" db="UniProtKB">
        <authorList>
            <consortium name="EnsemblMetazoa"/>
        </authorList>
    </citation>
    <scope>IDENTIFICATION</scope>
    <source>
        <strain evidence="2">IAEA</strain>
    </source>
</reference>
<keyword evidence="1" id="KW-1133">Transmembrane helix</keyword>
<name>A0A1B0BTL0_9MUSC</name>
<dbReference type="EMBL" id="JXJN01020215">
    <property type="status" value="NOT_ANNOTATED_CDS"/>
    <property type="molecule type" value="Genomic_DNA"/>
</dbReference>
<keyword evidence="3" id="KW-1185">Reference proteome</keyword>
<keyword evidence="1" id="KW-0472">Membrane</keyword>